<dbReference type="Gramene" id="TraesPARA_EIv1.0_2497190.3">
    <property type="protein sequence ID" value="TraesPARA_EIv1.0_2497190.3.CDS"/>
    <property type="gene ID" value="TraesPARA_EIv1.0_2497190"/>
</dbReference>
<evidence type="ECO:0000313" key="5">
    <source>
        <dbReference type="Proteomes" id="UP000019116"/>
    </source>
</evidence>
<keyword evidence="5" id="KW-1185">Reference proteome</keyword>
<dbReference type="Gramene" id="TraesLAC7B03G04209470.2">
    <property type="protein sequence ID" value="TraesLAC7B03G04209470.2"/>
    <property type="gene ID" value="TraesLAC7B03G04209470"/>
</dbReference>
<dbReference type="SMART" id="SM00915">
    <property type="entry name" value="Jacalin"/>
    <property type="match status" value="1"/>
</dbReference>
<dbReference type="GO" id="GO:0048046">
    <property type="term" value="C:apoplast"/>
    <property type="evidence" value="ECO:0007669"/>
    <property type="project" value="UniProtKB-SubCell"/>
</dbReference>
<comment type="subcellular location">
    <subcellularLocation>
        <location evidence="2">Secreted</location>
        <location evidence="2">Extracellular space</location>
        <location evidence="2">Apoplast</location>
    </subcellularLocation>
</comment>
<dbReference type="OrthoDB" id="583353at2759"/>
<evidence type="ECO:0000313" key="4">
    <source>
        <dbReference type="EnsemblPlants" id="TraesCS7B02G478500.1"/>
    </source>
</evidence>
<dbReference type="Pfam" id="PF03018">
    <property type="entry name" value="Dirigent"/>
    <property type="match status" value="1"/>
</dbReference>
<dbReference type="InterPro" id="IPR001229">
    <property type="entry name" value="Jacalin-like_lectin_dom"/>
</dbReference>
<dbReference type="Gramene" id="TraesPARA_EIv1.0_2497190.1">
    <property type="protein sequence ID" value="TraesPARA_EIv1.0_2497190.1.CDS"/>
    <property type="gene ID" value="TraesPARA_EIv1.0_2497190"/>
</dbReference>
<evidence type="ECO:0000259" key="3">
    <source>
        <dbReference type="PROSITE" id="PS51752"/>
    </source>
</evidence>
<dbReference type="PROSITE" id="PS51752">
    <property type="entry name" value="JACALIN_LECTIN"/>
    <property type="match status" value="1"/>
</dbReference>
<comment type="similarity">
    <text evidence="2">Belongs to the plant dirigent protein family.</text>
</comment>
<comment type="function">
    <text evidence="2">Dirigent proteins impart stereoselectivity on the phenoxy radical-coupling reaction, yielding optically active lignans from two molecules of coniferyl alcohol in the biosynthesis of lignans, flavonolignans, and alkaloids and thus plays a central role in plant secondary metabolism.</text>
</comment>
<dbReference type="GO" id="GO:0030246">
    <property type="term" value="F:carbohydrate binding"/>
    <property type="evidence" value="ECO:0007669"/>
    <property type="project" value="UniProtKB-KW"/>
</dbReference>
<accession>A0A3B6SQK2</accession>
<reference evidence="4" key="1">
    <citation type="submission" date="2018-08" db="EMBL/GenBank/DDBJ databases">
        <authorList>
            <person name="Rossello M."/>
        </authorList>
    </citation>
    <scope>NUCLEOTIDE SEQUENCE [LARGE SCALE GENOMIC DNA]</scope>
    <source>
        <strain evidence="4">cv. Chinese Spring</strain>
    </source>
</reference>
<dbReference type="InterPro" id="IPR036404">
    <property type="entry name" value="Jacalin-like_lectin_dom_sf"/>
</dbReference>
<dbReference type="RefSeq" id="XP_044434909.1">
    <property type="nucleotide sequence ID" value="XM_044578974.1"/>
</dbReference>
<dbReference type="Gramene" id="TraesCS7B03G1286700.1">
    <property type="protein sequence ID" value="TraesCS7B03G1286700.1.CDS"/>
    <property type="gene ID" value="TraesCS7B03G1286700"/>
</dbReference>
<dbReference type="EnsemblPlants" id="TraesCS7B02G478500.1">
    <property type="protein sequence ID" value="TraesCS7B02G478500.1"/>
    <property type="gene ID" value="TraesCS7B02G478500"/>
</dbReference>
<dbReference type="Pfam" id="PF01419">
    <property type="entry name" value="Jacalin"/>
    <property type="match status" value="1"/>
</dbReference>
<dbReference type="STRING" id="4565.A0A3B6SQK2"/>
<dbReference type="AlphaFoldDB" id="A0A3B6SQK2"/>
<protein>
    <recommendedName>
        <fullName evidence="2">Dirigent protein</fullName>
    </recommendedName>
</protein>
<dbReference type="Gramene" id="TraesPARA_EIv1.0_2497190.2">
    <property type="protein sequence ID" value="TraesPARA_EIv1.0_2497190.2.CDS"/>
    <property type="gene ID" value="TraesPARA_EIv1.0_2497190"/>
</dbReference>
<comment type="subunit">
    <text evidence="2">Homodimer.</text>
</comment>
<dbReference type="Gramene" id="TraesCS7B02G478500.1">
    <property type="protein sequence ID" value="TraesCS7B02G478500.1"/>
    <property type="gene ID" value="TraesCS7B02G478500"/>
</dbReference>
<dbReference type="Gramene" id="TraesARI7B03G04026420.1">
    <property type="protein sequence ID" value="TraesARI7B03G04026420.1"/>
    <property type="gene ID" value="TraesARI7B03G04026420"/>
</dbReference>
<dbReference type="PANTHER" id="PTHR46506">
    <property type="entry name" value="OS05G0143600 PROTEIN"/>
    <property type="match status" value="1"/>
</dbReference>
<sequence>METHPNFHASPFDGSVENTEFKFSSLYLHHIFSGSNPTQANIIVGDATTKLGRTSVHDWAIYDGVGTDAKLVGRAQGLHINAGSWHNTFTIRFEIERFKKSTLQVMGESVAQEGEWAIAGGTGELAMACGVIHKTWHQETDGGTIIQLNIHGFCRMKLPILTKSGPWGGKEGSAVGMEKPSKIASIAIHYQERIDSFEYNYFDQYGNSRYTNIWGTKSPNRAEIVLGPEEIVTAMSGTVIEHNNINVIQTLKFTTNERTYGPYGNTENIQGGTVHNFSAVMPNGQAIVGFFGHTDMTCLNGIGVYVA</sequence>
<evidence type="ECO:0000256" key="2">
    <source>
        <dbReference type="RuleBase" id="RU363099"/>
    </source>
</evidence>
<dbReference type="Gramene" id="TraesLAC7B03G04209470.1">
    <property type="protein sequence ID" value="TraesLAC7B03G04209470.1"/>
    <property type="gene ID" value="TraesLAC7B03G04209470"/>
</dbReference>
<dbReference type="Gramene" id="TraesCAD_scaffold_015823_01G000200.1">
    <property type="protein sequence ID" value="TraesCAD_scaffold_015823_01G000200.1"/>
    <property type="gene ID" value="TraesCAD_scaffold_015823_01G000200"/>
</dbReference>
<evidence type="ECO:0000256" key="1">
    <source>
        <dbReference type="ARBA" id="ARBA00022734"/>
    </source>
</evidence>
<dbReference type="Proteomes" id="UP000019116">
    <property type="component" value="Chromosome 7B"/>
</dbReference>
<keyword evidence="2" id="KW-0052">Apoplast</keyword>
<keyword evidence="1" id="KW-0430">Lectin</keyword>
<dbReference type="SUPFAM" id="SSF51101">
    <property type="entry name" value="Mannose-binding lectins"/>
    <property type="match status" value="1"/>
</dbReference>
<gene>
    <name evidence="4" type="primary">LOC123161120</name>
</gene>
<organism evidence="4">
    <name type="scientific">Triticum aestivum</name>
    <name type="common">Wheat</name>
    <dbReference type="NCBI Taxonomy" id="4565"/>
    <lineage>
        <taxon>Eukaryota</taxon>
        <taxon>Viridiplantae</taxon>
        <taxon>Streptophyta</taxon>
        <taxon>Embryophyta</taxon>
        <taxon>Tracheophyta</taxon>
        <taxon>Spermatophyta</taxon>
        <taxon>Magnoliopsida</taxon>
        <taxon>Liliopsida</taxon>
        <taxon>Poales</taxon>
        <taxon>Poaceae</taxon>
        <taxon>BOP clade</taxon>
        <taxon>Pooideae</taxon>
        <taxon>Triticodae</taxon>
        <taxon>Triticeae</taxon>
        <taxon>Triticinae</taxon>
        <taxon>Triticum</taxon>
    </lineage>
</organism>
<dbReference type="GeneID" id="123161120"/>
<keyword evidence="2" id="KW-0964">Secreted</keyword>
<feature type="domain" description="Jacalin-type lectin" evidence="3">
    <location>
        <begin position="161"/>
        <end position="307"/>
    </location>
</feature>
<dbReference type="Gramene" id="TraesARI7B03G04026420.2">
    <property type="protein sequence ID" value="TraesARI7B03G04026420.2"/>
    <property type="gene ID" value="TraesARI7B03G04026420"/>
</dbReference>
<name>A0A3B6SQK2_WHEAT</name>
<proteinExistence type="inferred from homology"/>
<dbReference type="Gramene" id="TraesMAC7B03G04256250.1">
    <property type="protein sequence ID" value="TraesMAC7B03G04256250.1"/>
    <property type="gene ID" value="TraesMAC7B03G04256250"/>
</dbReference>
<dbReference type="Gene3D" id="2.100.10.30">
    <property type="entry name" value="Jacalin-like lectin domain"/>
    <property type="match status" value="1"/>
</dbReference>
<reference evidence="4" key="2">
    <citation type="submission" date="2018-10" db="UniProtKB">
        <authorList>
            <consortium name="EnsemblPlants"/>
        </authorList>
    </citation>
    <scope>IDENTIFICATION</scope>
</reference>
<dbReference type="SMR" id="A0A3B6SQK2"/>
<dbReference type="InterPro" id="IPR004265">
    <property type="entry name" value="Dirigent"/>
</dbReference>